<reference evidence="2" key="1">
    <citation type="journal article" date="2019" name="Int. J. Syst. Evol. Microbiol.">
        <title>The Global Catalogue of Microorganisms (GCM) 10K type strain sequencing project: providing services to taxonomists for standard genome sequencing and annotation.</title>
        <authorList>
            <consortium name="The Broad Institute Genomics Platform"/>
            <consortium name="The Broad Institute Genome Sequencing Center for Infectious Disease"/>
            <person name="Wu L."/>
            <person name="Ma J."/>
        </authorList>
    </citation>
    <scope>NUCLEOTIDE SEQUENCE [LARGE SCALE GENOMIC DNA]</scope>
    <source>
        <strain evidence="2">CCUG 55585</strain>
    </source>
</reference>
<dbReference type="RefSeq" id="WP_386823496.1">
    <property type="nucleotide sequence ID" value="NZ_JBHTIF010000001.1"/>
</dbReference>
<name>A0ABW2YCA8_9GAMM</name>
<evidence type="ECO:0000313" key="2">
    <source>
        <dbReference type="Proteomes" id="UP001597110"/>
    </source>
</evidence>
<dbReference type="Proteomes" id="UP001597110">
    <property type="component" value="Unassembled WGS sequence"/>
</dbReference>
<proteinExistence type="predicted"/>
<dbReference type="EMBL" id="JBHTIF010000001">
    <property type="protein sequence ID" value="MFD0725920.1"/>
    <property type="molecule type" value="Genomic_DNA"/>
</dbReference>
<sequence>MSGVISSAELHPAGALAREATMRALQARVPAEELEKFLAAMSSSEIPAAIGATASVDIAIWGKAKCEPDGQPWQYDATIWGGPAFFGTAVGFLWTAYTSWDAFFRNATGVHVQGAASGGGLLQLNWFNESGLPVGQFNALSGGIGLLEAGGSGRWQSK</sequence>
<accession>A0ABW2YCA8</accession>
<keyword evidence="2" id="KW-1185">Reference proteome</keyword>
<dbReference type="Gene3D" id="2.40.128.480">
    <property type="entry name" value="Rhodococcus equi virulence-associated protein"/>
    <property type="match status" value="1"/>
</dbReference>
<gene>
    <name evidence="1" type="ORF">ACFQ0E_09945</name>
</gene>
<dbReference type="InterPro" id="IPR038625">
    <property type="entry name" value="R_equi_Vir_sf"/>
</dbReference>
<evidence type="ECO:0000313" key="1">
    <source>
        <dbReference type="EMBL" id="MFD0725920.1"/>
    </source>
</evidence>
<organism evidence="1 2">
    <name type="scientific">Lysobacter brunescens</name>
    <dbReference type="NCBI Taxonomy" id="262323"/>
    <lineage>
        <taxon>Bacteria</taxon>
        <taxon>Pseudomonadati</taxon>
        <taxon>Pseudomonadota</taxon>
        <taxon>Gammaproteobacteria</taxon>
        <taxon>Lysobacterales</taxon>
        <taxon>Lysobacteraceae</taxon>
        <taxon>Lysobacter</taxon>
    </lineage>
</organism>
<comment type="caution">
    <text evidence="1">The sequence shown here is derived from an EMBL/GenBank/DDBJ whole genome shotgun (WGS) entry which is preliminary data.</text>
</comment>
<protein>
    <submittedName>
        <fullName evidence="1">Uncharacterized protein</fullName>
    </submittedName>
</protein>